<keyword evidence="4" id="KW-1185">Reference proteome</keyword>
<evidence type="ECO:0000313" key="2">
    <source>
        <dbReference type="EMBL" id="CAF1381375.1"/>
    </source>
</evidence>
<comment type="caution">
    <text evidence="3">The sequence shown here is derived from an EMBL/GenBank/DDBJ whole genome shotgun (WGS) entry which is preliminary data.</text>
</comment>
<sequence length="80" mass="8769">MAYIFTVQPSESVKEPFISASNASIQPVPSHNDPKTLSTKLEDDDDDQCQCCSACDQCCGSFLDFFCNCCVLFTCLANLN</sequence>
<dbReference type="EMBL" id="CAJNOM010000057">
    <property type="protein sequence ID" value="CAF0941828.1"/>
    <property type="molecule type" value="Genomic_DNA"/>
</dbReference>
<reference evidence="3" key="1">
    <citation type="submission" date="2021-02" db="EMBL/GenBank/DDBJ databases">
        <authorList>
            <person name="Nowell W R."/>
        </authorList>
    </citation>
    <scope>NUCLEOTIDE SEQUENCE</scope>
</reference>
<protein>
    <submittedName>
        <fullName evidence="3">Uncharacterized protein</fullName>
    </submittedName>
</protein>
<proteinExistence type="predicted"/>
<organism evidence="3 4">
    <name type="scientific">Adineta steineri</name>
    <dbReference type="NCBI Taxonomy" id="433720"/>
    <lineage>
        <taxon>Eukaryota</taxon>
        <taxon>Metazoa</taxon>
        <taxon>Spiralia</taxon>
        <taxon>Gnathifera</taxon>
        <taxon>Rotifera</taxon>
        <taxon>Eurotatoria</taxon>
        <taxon>Bdelloidea</taxon>
        <taxon>Adinetida</taxon>
        <taxon>Adinetidae</taxon>
        <taxon>Adineta</taxon>
    </lineage>
</organism>
<gene>
    <name evidence="2" type="ORF">BJG266_LOCUS36592</name>
    <name evidence="1" type="ORF">QVE165_LOCUS11700</name>
    <name evidence="3" type="ORF">QVE165_LOCUS53572</name>
</gene>
<dbReference type="OrthoDB" id="10095037at2759"/>
<evidence type="ECO:0000313" key="3">
    <source>
        <dbReference type="EMBL" id="CAF1607716.1"/>
    </source>
</evidence>
<dbReference type="Proteomes" id="UP000663877">
    <property type="component" value="Unassembled WGS sequence"/>
</dbReference>
<dbReference type="EMBL" id="CAJNOI010001091">
    <property type="protein sequence ID" value="CAF1381375.1"/>
    <property type="molecule type" value="Genomic_DNA"/>
</dbReference>
<dbReference type="AlphaFoldDB" id="A0A816BAZ0"/>
<dbReference type="Proteomes" id="UP000663832">
    <property type="component" value="Unassembled WGS sequence"/>
</dbReference>
<name>A0A816BAZ0_9BILA</name>
<dbReference type="EMBL" id="CAJNOM010001432">
    <property type="protein sequence ID" value="CAF1607716.1"/>
    <property type="molecule type" value="Genomic_DNA"/>
</dbReference>
<accession>A0A816BAZ0</accession>
<evidence type="ECO:0000313" key="1">
    <source>
        <dbReference type="EMBL" id="CAF0941828.1"/>
    </source>
</evidence>
<evidence type="ECO:0000313" key="4">
    <source>
        <dbReference type="Proteomes" id="UP000663832"/>
    </source>
</evidence>